<dbReference type="EMBL" id="GGEC01072390">
    <property type="protein sequence ID" value="MBX52874.1"/>
    <property type="molecule type" value="Transcribed_RNA"/>
</dbReference>
<evidence type="ECO:0000313" key="1">
    <source>
        <dbReference type="EMBL" id="MBX52874.1"/>
    </source>
</evidence>
<sequence>MFRERKLSELGQQV</sequence>
<proteinExistence type="predicted"/>
<reference evidence="1" key="1">
    <citation type="submission" date="2018-02" db="EMBL/GenBank/DDBJ databases">
        <title>Rhizophora mucronata_Transcriptome.</title>
        <authorList>
            <person name="Meera S.P."/>
            <person name="Sreeshan A."/>
            <person name="Augustine A."/>
        </authorList>
    </citation>
    <scope>NUCLEOTIDE SEQUENCE</scope>
    <source>
        <tissue evidence="1">Leaf</tissue>
    </source>
</reference>
<organism evidence="1">
    <name type="scientific">Rhizophora mucronata</name>
    <name type="common">Asiatic mangrove</name>
    <dbReference type="NCBI Taxonomy" id="61149"/>
    <lineage>
        <taxon>Eukaryota</taxon>
        <taxon>Viridiplantae</taxon>
        <taxon>Streptophyta</taxon>
        <taxon>Embryophyta</taxon>
        <taxon>Tracheophyta</taxon>
        <taxon>Spermatophyta</taxon>
        <taxon>Magnoliopsida</taxon>
        <taxon>eudicotyledons</taxon>
        <taxon>Gunneridae</taxon>
        <taxon>Pentapetalae</taxon>
        <taxon>rosids</taxon>
        <taxon>fabids</taxon>
        <taxon>Malpighiales</taxon>
        <taxon>Rhizophoraceae</taxon>
        <taxon>Rhizophora</taxon>
    </lineage>
</organism>
<name>A0A2P2PDQ1_RHIMU</name>
<accession>A0A2P2PDQ1</accession>
<protein>
    <submittedName>
        <fullName evidence="1">Uncharacterized protein</fullName>
    </submittedName>
</protein>